<comment type="similarity">
    <text evidence="1 3">Belongs to the TPP enzyme family.</text>
</comment>
<dbReference type="SUPFAM" id="SSF52518">
    <property type="entry name" value="Thiamin diphosphate-binding fold (THDP-binding)"/>
    <property type="match status" value="2"/>
</dbReference>
<evidence type="ECO:0000256" key="2">
    <source>
        <dbReference type="ARBA" id="ARBA00023052"/>
    </source>
</evidence>
<dbReference type="Pfam" id="PF00205">
    <property type="entry name" value="TPP_enzyme_M"/>
    <property type="match status" value="1"/>
</dbReference>
<feature type="domain" description="Thiamine pyrophosphate enzyme TPP-binding" evidence="5">
    <location>
        <begin position="440"/>
        <end position="592"/>
    </location>
</feature>
<evidence type="ECO:0000313" key="8">
    <source>
        <dbReference type="Proteomes" id="UP000292039"/>
    </source>
</evidence>
<dbReference type="SUPFAM" id="SSF52467">
    <property type="entry name" value="DHS-like NAD/FAD-binding domain"/>
    <property type="match status" value="1"/>
</dbReference>
<dbReference type="Pfam" id="PF02775">
    <property type="entry name" value="TPP_enzyme_C"/>
    <property type="match status" value="1"/>
</dbReference>
<dbReference type="InterPro" id="IPR045229">
    <property type="entry name" value="TPP_enz"/>
</dbReference>
<dbReference type="RefSeq" id="WP_242611503.1">
    <property type="nucleotide sequence ID" value="NZ_CBCSEB010000009.1"/>
</dbReference>
<dbReference type="AlphaFoldDB" id="A0A4V2EZJ8"/>
<evidence type="ECO:0000259" key="5">
    <source>
        <dbReference type="Pfam" id="PF02775"/>
    </source>
</evidence>
<dbReference type="InterPro" id="IPR029061">
    <property type="entry name" value="THDP-binding"/>
</dbReference>
<dbReference type="InterPro" id="IPR012000">
    <property type="entry name" value="Thiamin_PyroP_enz_cen_dom"/>
</dbReference>
<evidence type="ECO:0000256" key="3">
    <source>
        <dbReference type="RuleBase" id="RU362132"/>
    </source>
</evidence>
<evidence type="ECO:0000256" key="1">
    <source>
        <dbReference type="ARBA" id="ARBA00007812"/>
    </source>
</evidence>
<dbReference type="GO" id="GO:0009097">
    <property type="term" value="P:isoleucine biosynthetic process"/>
    <property type="evidence" value="ECO:0007669"/>
    <property type="project" value="TreeGrafter"/>
</dbReference>
<dbReference type="GO" id="GO:0003984">
    <property type="term" value="F:acetolactate synthase activity"/>
    <property type="evidence" value="ECO:0007669"/>
    <property type="project" value="TreeGrafter"/>
</dbReference>
<feature type="domain" description="Thiamine pyrophosphate enzyme N-terminal TPP-binding" evidence="6">
    <location>
        <begin position="38"/>
        <end position="149"/>
    </location>
</feature>
<evidence type="ECO:0000259" key="6">
    <source>
        <dbReference type="Pfam" id="PF02776"/>
    </source>
</evidence>
<gene>
    <name evidence="7" type="ORF">EV679_2897</name>
</gene>
<dbReference type="InterPro" id="IPR029035">
    <property type="entry name" value="DHS-like_NAD/FAD-binding_dom"/>
</dbReference>
<protein>
    <submittedName>
        <fullName evidence="7">Thiamine pyrophosphate-dependent acetolactate synthase large subunit-like protein</fullName>
    </submittedName>
</protein>
<name>A0A4V2EZJ8_9BURK</name>
<dbReference type="PANTHER" id="PTHR18968:SF13">
    <property type="entry name" value="ACETOLACTATE SYNTHASE CATALYTIC SUBUNIT, MITOCHONDRIAL"/>
    <property type="match status" value="1"/>
</dbReference>
<dbReference type="Proteomes" id="UP000292039">
    <property type="component" value="Unassembled WGS sequence"/>
</dbReference>
<dbReference type="Pfam" id="PF02776">
    <property type="entry name" value="TPP_enzyme_N"/>
    <property type="match status" value="1"/>
</dbReference>
<evidence type="ECO:0000313" key="7">
    <source>
        <dbReference type="EMBL" id="RZS66740.1"/>
    </source>
</evidence>
<dbReference type="Gene3D" id="3.40.50.1220">
    <property type="entry name" value="TPP-binding domain"/>
    <property type="match status" value="1"/>
</dbReference>
<comment type="caution">
    <text evidence="7">The sequence shown here is derived from an EMBL/GenBank/DDBJ whole genome shotgun (WGS) entry which is preliminary data.</text>
</comment>
<evidence type="ECO:0000259" key="4">
    <source>
        <dbReference type="Pfam" id="PF00205"/>
    </source>
</evidence>
<dbReference type="CDD" id="cd07035">
    <property type="entry name" value="TPP_PYR_POX_like"/>
    <property type="match status" value="1"/>
</dbReference>
<reference evidence="7 8" key="1">
    <citation type="submission" date="2019-02" db="EMBL/GenBank/DDBJ databases">
        <title>Genomic Encyclopedia of Type Strains, Phase IV (KMG-IV): sequencing the most valuable type-strain genomes for metagenomic binning, comparative biology and taxonomic classification.</title>
        <authorList>
            <person name="Goeker M."/>
        </authorList>
    </citation>
    <scope>NUCLEOTIDE SEQUENCE [LARGE SCALE GENOMIC DNA]</scope>
    <source>
        <strain evidence="7 8">DSM 16618</strain>
    </source>
</reference>
<organism evidence="7 8">
    <name type="scientific">Kerstersia gyiorum</name>
    <dbReference type="NCBI Taxonomy" id="206506"/>
    <lineage>
        <taxon>Bacteria</taxon>
        <taxon>Pseudomonadati</taxon>
        <taxon>Pseudomonadota</taxon>
        <taxon>Betaproteobacteria</taxon>
        <taxon>Burkholderiales</taxon>
        <taxon>Alcaligenaceae</taxon>
        <taxon>Kerstersia</taxon>
    </lineage>
</organism>
<feature type="domain" description="Thiamine pyrophosphate enzyme central" evidence="4">
    <location>
        <begin position="236"/>
        <end position="348"/>
    </location>
</feature>
<dbReference type="PANTHER" id="PTHR18968">
    <property type="entry name" value="THIAMINE PYROPHOSPHATE ENZYMES"/>
    <property type="match status" value="1"/>
</dbReference>
<dbReference type="GO" id="GO:0000287">
    <property type="term" value="F:magnesium ion binding"/>
    <property type="evidence" value="ECO:0007669"/>
    <property type="project" value="InterPro"/>
</dbReference>
<dbReference type="EMBL" id="SGWZ01000005">
    <property type="protein sequence ID" value="RZS66740.1"/>
    <property type="molecule type" value="Genomic_DNA"/>
</dbReference>
<proteinExistence type="inferred from homology"/>
<keyword evidence="2 3" id="KW-0786">Thiamine pyrophosphate</keyword>
<dbReference type="Gene3D" id="3.40.50.970">
    <property type="match status" value="2"/>
</dbReference>
<dbReference type="GO" id="GO:0030976">
    <property type="term" value="F:thiamine pyrophosphate binding"/>
    <property type="evidence" value="ECO:0007669"/>
    <property type="project" value="InterPro"/>
</dbReference>
<dbReference type="InterPro" id="IPR012001">
    <property type="entry name" value="Thiamin_PyroP_enz_TPP-bd_dom"/>
</dbReference>
<dbReference type="GeneID" id="99725186"/>
<dbReference type="GO" id="GO:0009099">
    <property type="term" value="P:L-valine biosynthetic process"/>
    <property type="evidence" value="ECO:0007669"/>
    <property type="project" value="TreeGrafter"/>
</dbReference>
<dbReference type="GO" id="GO:0050660">
    <property type="term" value="F:flavin adenine dinucleotide binding"/>
    <property type="evidence" value="ECO:0007669"/>
    <property type="project" value="TreeGrafter"/>
</dbReference>
<sequence length="624" mass="65998">MTTTKNEQPVGLPADAGVDEGRKLEQPVGMGAQGAVFGSDVIAETLRAMDIPYIALNPGASFRGLHDSLVNYLGNVKPSLLLCLHEEHAVAIAHGYAKVTGKAMAAAAHSNVGLFHATMAVFNAWCDRMPLLLIGATGPVDASHRRPWIEWIHTARDQGAIVRPYTKWDDQPASPAAASEALMRAMWLAETAPKAPVYINLDAGLQEQPLDRMPEPLPEARYRPQVSAGVSVRQARELAEILSGAERPVILAGRVSRCERAWAARIALAEGLGARVLTDLKVGAAFPTDHPLHAGAPGIYATPEALEAVRQADVILSLDWVDLAGLELAAYGRQAPRATVIQVSQDYTVHNGWSMDHQALPIADVHLAAEPDAVVAALVDEMGFDATRQDEEVLPARALPSLPALDSALITMAHLASGLREAVGKRKVSLVHLPLGWDGAFWPLRHPLDFLGSDGGGGIGGGPGISVGAALALRGTERLPVCIGGDGDFLMGATALWTAVHYRIPLLYLVANNQSFFNDEVHQERVARMRGRPVENKWIGQRMVDPEIDIAGLAQAQGALGLGPVHRADELPAILARAIAHVDAGGVAVVDVRTQPGYTPAMVASLTTEPGAGSQASAAGEAGK</sequence>
<dbReference type="GO" id="GO:0005948">
    <property type="term" value="C:acetolactate synthase complex"/>
    <property type="evidence" value="ECO:0007669"/>
    <property type="project" value="TreeGrafter"/>
</dbReference>
<dbReference type="InterPro" id="IPR011766">
    <property type="entry name" value="TPP_enzyme_TPP-bd"/>
</dbReference>
<accession>A0A4V2EZJ8</accession>